<feature type="transmembrane region" description="Helical" evidence="9">
    <location>
        <begin position="15"/>
        <end position="40"/>
    </location>
</feature>
<dbReference type="Gene3D" id="3.40.50.300">
    <property type="entry name" value="P-loop containing nucleotide triphosphate hydrolases"/>
    <property type="match status" value="1"/>
</dbReference>
<dbReference type="SUPFAM" id="SSF52540">
    <property type="entry name" value="P-loop containing nucleoside triphosphate hydrolases"/>
    <property type="match status" value="1"/>
</dbReference>
<dbReference type="PROSITE" id="PS00211">
    <property type="entry name" value="ABC_TRANSPORTER_1"/>
    <property type="match status" value="1"/>
</dbReference>
<dbReference type="InterPro" id="IPR039421">
    <property type="entry name" value="Type_1_exporter"/>
</dbReference>
<keyword evidence="8 9" id="KW-0472">Membrane</keyword>
<evidence type="ECO:0000256" key="5">
    <source>
        <dbReference type="ARBA" id="ARBA00022741"/>
    </source>
</evidence>
<dbReference type="PANTHER" id="PTHR43394:SF1">
    <property type="entry name" value="ATP-BINDING CASSETTE SUB-FAMILY B MEMBER 10, MITOCHONDRIAL"/>
    <property type="match status" value="1"/>
</dbReference>
<feature type="transmembrane region" description="Helical" evidence="9">
    <location>
        <begin position="52"/>
        <end position="72"/>
    </location>
</feature>
<feature type="transmembrane region" description="Helical" evidence="9">
    <location>
        <begin position="278"/>
        <end position="297"/>
    </location>
</feature>
<dbReference type="InterPro" id="IPR027417">
    <property type="entry name" value="P-loop_NTPase"/>
</dbReference>
<evidence type="ECO:0000313" key="12">
    <source>
        <dbReference type="EMBL" id="TFZ39504.1"/>
    </source>
</evidence>
<dbReference type="RefSeq" id="WP_135271602.1">
    <property type="nucleotide sequence ID" value="NZ_SRIB01000012.1"/>
</dbReference>
<dbReference type="Gene3D" id="1.20.1560.10">
    <property type="entry name" value="ABC transporter type 1, transmembrane domain"/>
    <property type="match status" value="1"/>
</dbReference>
<dbReference type="InterPro" id="IPR011527">
    <property type="entry name" value="ABC1_TM_dom"/>
</dbReference>
<dbReference type="Pfam" id="PF00664">
    <property type="entry name" value="ABC_membrane"/>
    <property type="match status" value="1"/>
</dbReference>
<evidence type="ECO:0000256" key="9">
    <source>
        <dbReference type="SAM" id="Phobius"/>
    </source>
</evidence>
<comment type="caution">
    <text evidence="12">The sequence shown here is derived from an EMBL/GenBank/DDBJ whole genome shotgun (WGS) entry which is preliminary data.</text>
</comment>
<dbReference type="CDD" id="cd18548">
    <property type="entry name" value="ABC_6TM_Tm287_like"/>
    <property type="match status" value="1"/>
</dbReference>
<evidence type="ECO:0000256" key="6">
    <source>
        <dbReference type="ARBA" id="ARBA00022840"/>
    </source>
</evidence>
<sequence>MNYIFKYAKKYKKDFTIAIIFLVLETLIDLILPTMMSFIIDNGVKNNDLDYVLKFSFYMLIITLLGASFAVIRNIKSSIVSQSIGKDLREDLYIKINRLSASKISSLTEASLITRLTNDVNQIQNFAHGLMRVFVKAPLLGIGSVIMALALDRTIGLISLLIVPIVMIAIILNLKFSYPIFLKIQKSLDKVNSRLKEYLSGIRVVKAFNRYDYERQRFESVNDELKNVSISGMRRLAIFSPLVTLLVNLGIVIILWVGSDLVVNADFEVGKIVAVLNYMTQLLFSLVMSTRIINMYIRSKASSDRLDEVFNAEETLKSPEKPLMIEKDEILLEFKNVYFKYFEKTNYVLEDINFKLKPNTTLAIIGTTGSGKSTIVNLVLRFFDPNSGEIKFYGKNIKDLDLKKYREKIAVVPQKNLLFTGTILDNLRWGNENASFDEIVSCSKIAMADDFIKTFKDGYDTYLGQGGVNLSGGQKQRISIARALLKNPELLILDDATSSVDLITERKIKERLKNSLSTTTILIAQRITSVMDAENIIVLDDGKIEAIGTHDYLLDHSEIYKSIYISQLGEEVSNFGA</sequence>
<evidence type="ECO:0000256" key="4">
    <source>
        <dbReference type="ARBA" id="ARBA00022692"/>
    </source>
</evidence>
<keyword evidence="5" id="KW-0547">Nucleotide-binding</keyword>
<proteinExistence type="predicted"/>
<name>A0A4Z0D4V3_9FIRM</name>
<keyword evidence="7 9" id="KW-1133">Transmembrane helix</keyword>
<dbReference type="GO" id="GO:0005524">
    <property type="term" value="F:ATP binding"/>
    <property type="evidence" value="ECO:0007669"/>
    <property type="project" value="UniProtKB-KW"/>
</dbReference>
<keyword evidence="6 12" id="KW-0067">ATP-binding</keyword>
<feature type="domain" description="ABC transporter" evidence="10">
    <location>
        <begin position="332"/>
        <end position="566"/>
    </location>
</feature>
<dbReference type="OrthoDB" id="9762778at2"/>
<feature type="domain" description="ABC transmembrane type-1" evidence="11">
    <location>
        <begin position="17"/>
        <end position="298"/>
    </location>
</feature>
<dbReference type="PROSITE" id="PS50893">
    <property type="entry name" value="ABC_TRANSPORTER_2"/>
    <property type="match status" value="1"/>
</dbReference>
<dbReference type="SMART" id="SM00382">
    <property type="entry name" value="AAA"/>
    <property type="match status" value="1"/>
</dbReference>
<evidence type="ECO:0000256" key="3">
    <source>
        <dbReference type="ARBA" id="ARBA00022475"/>
    </source>
</evidence>
<gene>
    <name evidence="12" type="ORF">E4100_08410</name>
</gene>
<evidence type="ECO:0000256" key="7">
    <source>
        <dbReference type="ARBA" id="ARBA00022989"/>
    </source>
</evidence>
<evidence type="ECO:0000256" key="1">
    <source>
        <dbReference type="ARBA" id="ARBA00004651"/>
    </source>
</evidence>
<dbReference type="GO" id="GO:0005886">
    <property type="term" value="C:plasma membrane"/>
    <property type="evidence" value="ECO:0007669"/>
    <property type="project" value="UniProtKB-SubCell"/>
</dbReference>
<keyword evidence="3" id="KW-1003">Cell membrane</keyword>
<dbReference type="AlphaFoldDB" id="A0A4Z0D4V3"/>
<feature type="transmembrane region" description="Helical" evidence="9">
    <location>
        <begin position="236"/>
        <end position="258"/>
    </location>
</feature>
<dbReference type="GO" id="GO:0016887">
    <property type="term" value="F:ATP hydrolysis activity"/>
    <property type="evidence" value="ECO:0007669"/>
    <property type="project" value="InterPro"/>
</dbReference>
<evidence type="ECO:0000259" key="11">
    <source>
        <dbReference type="PROSITE" id="PS50929"/>
    </source>
</evidence>
<dbReference type="InterPro" id="IPR003439">
    <property type="entry name" value="ABC_transporter-like_ATP-bd"/>
</dbReference>
<comment type="subcellular location">
    <subcellularLocation>
        <location evidence="1">Cell membrane</location>
        <topology evidence="1">Multi-pass membrane protein</topology>
    </subcellularLocation>
</comment>
<dbReference type="Proteomes" id="UP000298381">
    <property type="component" value="Unassembled WGS sequence"/>
</dbReference>
<evidence type="ECO:0000313" key="13">
    <source>
        <dbReference type="Proteomes" id="UP000298381"/>
    </source>
</evidence>
<dbReference type="SUPFAM" id="SSF90123">
    <property type="entry name" value="ABC transporter transmembrane region"/>
    <property type="match status" value="1"/>
</dbReference>
<dbReference type="Pfam" id="PF00005">
    <property type="entry name" value="ABC_tran"/>
    <property type="match status" value="1"/>
</dbReference>
<keyword evidence="4 9" id="KW-0812">Transmembrane</keyword>
<evidence type="ECO:0000256" key="2">
    <source>
        <dbReference type="ARBA" id="ARBA00022448"/>
    </source>
</evidence>
<keyword evidence="13" id="KW-1185">Reference proteome</keyword>
<reference evidence="12 13" key="1">
    <citation type="submission" date="2019-03" db="EMBL/GenBank/DDBJ databases">
        <title>Draft genome sequence data and analysis of a Fermenting Bacterium, Soehngenia longevitae strain 1933PT, isolated from petroleum reservoir in Azerbaijan.</title>
        <authorList>
            <person name="Grouzdev D.S."/>
            <person name="Bidzhieva S.K."/>
            <person name="Sokolova D.S."/>
            <person name="Tourova T.P."/>
            <person name="Poltaraus A.B."/>
            <person name="Nazina T.N."/>
        </authorList>
    </citation>
    <scope>NUCLEOTIDE SEQUENCE [LARGE SCALE GENOMIC DNA]</scope>
    <source>
        <strain evidence="12 13">1933P</strain>
    </source>
</reference>
<dbReference type="InterPro" id="IPR003593">
    <property type="entry name" value="AAA+_ATPase"/>
</dbReference>
<feature type="transmembrane region" description="Helical" evidence="9">
    <location>
        <begin position="157"/>
        <end position="176"/>
    </location>
</feature>
<feature type="transmembrane region" description="Helical" evidence="9">
    <location>
        <begin position="133"/>
        <end position="151"/>
    </location>
</feature>
<organism evidence="12 13">
    <name type="scientific">Soehngenia longivitae</name>
    <dbReference type="NCBI Taxonomy" id="2562294"/>
    <lineage>
        <taxon>Bacteria</taxon>
        <taxon>Bacillati</taxon>
        <taxon>Bacillota</taxon>
        <taxon>Tissierellia</taxon>
        <taxon>Tissierellales</taxon>
        <taxon>Tissierellaceae</taxon>
        <taxon>Soehngenia</taxon>
    </lineage>
</organism>
<dbReference type="PROSITE" id="PS50929">
    <property type="entry name" value="ABC_TM1F"/>
    <property type="match status" value="1"/>
</dbReference>
<dbReference type="InterPro" id="IPR036640">
    <property type="entry name" value="ABC1_TM_sf"/>
</dbReference>
<keyword evidence="2" id="KW-0813">Transport</keyword>
<dbReference type="InterPro" id="IPR017871">
    <property type="entry name" value="ABC_transporter-like_CS"/>
</dbReference>
<dbReference type="EMBL" id="SRIB01000012">
    <property type="protein sequence ID" value="TFZ39504.1"/>
    <property type="molecule type" value="Genomic_DNA"/>
</dbReference>
<dbReference type="PANTHER" id="PTHR43394">
    <property type="entry name" value="ATP-DEPENDENT PERMEASE MDL1, MITOCHONDRIAL"/>
    <property type="match status" value="1"/>
</dbReference>
<evidence type="ECO:0000256" key="8">
    <source>
        <dbReference type="ARBA" id="ARBA00023136"/>
    </source>
</evidence>
<protein>
    <submittedName>
        <fullName evidence="12">ABC transporter ATP-binding protein</fullName>
    </submittedName>
</protein>
<accession>A0A4Z0D4V3</accession>
<evidence type="ECO:0000259" key="10">
    <source>
        <dbReference type="PROSITE" id="PS50893"/>
    </source>
</evidence>
<dbReference type="GO" id="GO:0015421">
    <property type="term" value="F:ABC-type oligopeptide transporter activity"/>
    <property type="evidence" value="ECO:0007669"/>
    <property type="project" value="TreeGrafter"/>
</dbReference>
<dbReference type="FunFam" id="3.40.50.300:FF:000221">
    <property type="entry name" value="Multidrug ABC transporter ATP-binding protein"/>
    <property type="match status" value="1"/>
</dbReference>